<evidence type="ECO:0000256" key="5">
    <source>
        <dbReference type="ARBA" id="ARBA00023242"/>
    </source>
</evidence>
<evidence type="ECO:0000259" key="8">
    <source>
        <dbReference type="PROSITE" id="PS51154"/>
    </source>
</evidence>
<dbReference type="Pfam" id="PF01661">
    <property type="entry name" value="Macro"/>
    <property type="match status" value="2"/>
</dbReference>
<dbReference type="PANTHER" id="PTHR14453">
    <property type="entry name" value="PARP/ZINC FINGER CCCH TYPE DOMAIN CONTAINING PROTEIN"/>
    <property type="match status" value="1"/>
</dbReference>
<reference evidence="9" key="3">
    <citation type="submission" date="2025-09" db="UniProtKB">
        <authorList>
            <consortium name="Ensembl"/>
        </authorList>
    </citation>
    <scope>IDENTIFICATION</scope>
</reference>
<accession>A0AAZ1X0C8</accession>
<dbReference type="InterPro" id="IPR052056">
    <property type="entry name" value="Mono-ARTD/PARP"/>
</dbReference>
<dbReference type="Proteomes" id="UP000472276">
    <property type="component" value="Unassembled WGS sequence"/>
</dbReference>
<keyword evidence="10" id="KW-1185">Reference proteome</keyword>
<dbReference type="SMART" id="SM00506">
    <property type="entry name" value="A1pp"/>
    <property type="match status" value="2"/>
</dbReference>
<dbReference type="GO" id="GO:0005737">
    <property type="term" value="C:cytoplasm"/>
    <property type="evidence" value="ECO:0007669"/>
    <property type="project" value="TreeGrafter"/>
</dbReference>
<dbReference type="CDD" id="cd01439">
    <property type="entry name" value="TCCD_inducible_PARP_like"/>
    <property type="match status" value="1"/>
</dbReference>
<keyword evidence="5" id="KW-0539">Nucleus</keyword>
<dbReference type="InterPro" id="IPR002589">
    <property type="entry name" value="Macro_dom"/>
</dbReference>
<evidence type="ECO:0000259" key="7">
    <source>
        <dbReference type="PROSITE" id="PS51059"/>
    </source>
</evidence>
<evidence type="ECO:0000256" key="4">
    <source>
        <dbReference type="ARBA" id="ARBA00023027"/>
    </source>
</evidence>
<evidence type="ECO:0000313" key="10">
    <source>
        <dbReference type="Proteomes" id="UP000472276"/>
    </source>
</evidence>
<dbReference type="PANTHER" id="PTHR14453:SF89">
    <property type="entry name" value="PROTEIN MONO-ADP-RIBOSYLTRANSFERASE PARP14"/>
    <property type="match status" value="1"/>
</dbReference>
<evidence type="ECO:0000256" key="3">
    <source>
        <dbReference type="ARBA" id="ARBA00022679"/>
    </source>
</evidence>
<evidence type="ECO:0000256" key="6">
    <source>
        <dbReference type="ARBA" id="ARBA00024347"/>
    </source>
</evidence>
<keyword evidence="2" id="KW-0328">Glycosyltransferase</keyword>
<dbReference type="AlphaFoldDB" id="A0AAZ1X0C8"/>
<organism evidence="9 10">
    <name type="scientific">Oreochromis aureus</name>
    <name type="common">Israeli tilapia</name>
    <name type="synonym">Chromis aureus</name>
    <dbReference type="NCBI Taxonomy" id="47969"/>
    <lineage>
        <taxon>Eukaryota</taxon>
        <taxon>Metazoa</taxon>
        <taxon>Chordata</taxon>
        <taxon>Craniata</taxon>
        <taxon>Vertebrata</taxon>
        <taxon>Euteleostomi</taxon>
        <taxon>Actinopterygii</taxon>
        <taxon>Neopterygii</taxon>
        <taxon>Teleostei</taxon>
        <taxon>Neoteleostei</taxon>
        <taxon>Acanthomorphata</taxon>
        <taxon>Ovalentaria</taxon>
        <taxon>Cichlomorphae</taxon>
        <taxon>Cichliformes</taxon>
        <taxon>Cichlidae</taxon>
        <taxon>African cichlids</taxon>
        <taxon>Pseudocrenilabrinae</taxon>
        <taxon>Oreochromini</taxon>
        <taxon>Oreochromis</taxon>
    </lineage>
</organism>
<keyword evidence="4" id="KW-0520">NAD</keyword>
<proteinExistence type="inferred from homology"/>
<evidence type="ECO:0000313" key="9">
    <source>
        <dbReference type="Ensembl" id="ENSOABP00000061391.1"/>
    </source>
</evidence>
<name>A0AAZ1X0C8_OREAU</name>
<protein>
    <recommendedName>
        <fullName evidence="11">Poly [ADP-ribose] polymerase</fullName>
    </recommendedName>
</protein>
<comment type="similarity">
    <text evidence="6">Belongs to the ARTD/PARP family.</text>
</comment>
<evidence type="ECO:0008006" key="11">
    <source>
        <dbReference type="Google" id="ProtNLM"/>
    </source>
</evidence>
<sequence>MSGVKKLFQENETLYLSAIKTKTGCLVKLVYKPSDGQDNDDITVQDMVAAFRQEFGNHRVIHSQQAPPPKAHKPSVFQATGLDPYLYHVQTNEDLDIVLTKGNIEFSMTEVIVNSVPPDLNLDSGAVSKAILRAAGPKLQQSINAWGATGNVGEIIVTEGCQLYSKKVFHAIAPYWDKDQDTSEECLQGIFMDCLDMAENNNLTSISLPAIGTGNLCFPTAVVASLMLNTILEFSKKRKPKHLKKVVIVLYPGDTQCIQDFTNEFKKFPNASGNSSLTKGRPFSNLTSTSDMHETKMGNVTIQVVTADITKETTDIIVNSSNQSFSLKSGVSKAVLDAAGKAVEVECHNFGAKSNPGMIMTQPGNLKCKKILHVAGDPDPVKINKIVKDALQMCVKSSYTSVSFPAIDTAAYYGNGTYFAVNASYSANDTYSTPNQNGEKFMYVCRVLTGDFTLGKQGMIEPPAKGTASTDLYDSVVDNPANPTMFVVFHDTQAYPEYLITFN</sequence>
<dbReference type="Ensembl" id="ENSOABT00000082739.1">
    <property type="protein sequence ID" value="ENSOABP00000061391.1"/>
    <property type="gene ID" value="ENSOABG00000035844.1"/>
</dbReference>
<dbReference type="PROSITE" id="PS51154">
    <property type="entry name" value="MACRO"/>
    <property type="match status" value="2"/>
</dbReference>
<evidence type="ECO:0000256" key="2">
    <source>
        <dbReference type="ARBA" id="ARBA00022676"/>
    </source>
</evidence>
<evidence type="ECO:0000256" key="1">
    <source>
        <dbReference type="ARBA" id="ARBA00004123"/>
    </source>
</evidence>
<feature type="domain" description="Macro" evidence="8">
    <location>
        <begin position="289"/>
        <end position="503"/>
    </location>
</feature>
<dbReference type="Gene3D" id="3.40.220.10">
    <property type="entry name" value="Leucine Aminopeptidase, subunit E, domain 1"/>
    <property type="match status" value="1"/>
</dbReference>
<dbReference type="GO" id="GO:0070212">
    <property type="term" value="P:protein poly-ADP-ribosylation"/>
    <property type="evidence" value="ECO:0007669"/>
    <property type="project" value="TreeGrafter"/>
</dbReference>
<feature type="domain" description="PARP catalytic" evidence="7">
    <location>
        <begin position="288"/>
        <end position="503"/>
    </location>
</feature>
<dbReference type="GO" id="GO:0003950">
    <property type="term" value="F:NAD+ poly-ADP-ribosyltransferase activity"/>
    <property type="evidence" value="ECO:0007669"/>
    <property type="project" value="UniProtKB-UniRule"/>
</dbReference>
<gene>
    <name evidence="9" type="primary">LOC116333413</name>
</gene>
<dbReference type="PROSITE" id="PS51059">
    <property type="entry name" value="PARP_CATALYTIC"/>
    <property type="match status" value="1"/>
</dbReference>
<dbReference type="GO" id="GO:1990404">
    <property type="term" value="F:NAD+-protein mono-ADP-ribosyltransferase activity"/>
    <property type="evidence" value="ECO:0007669"/>
    <property type="project" value="TreeGrafter"/>
</dbReference>
<dbReference type="InterPro" id="IPR043472">
    <property type="entry name" value="Macro_dom-like"/>
</dbReference>
<reference evidence="10" key="1">
    <citation type="submission" date="2020-03" db="EMBL/GenBank/DDBJ databases">
        <title>Evolution of repeat sequences and sex chromosomes of tilapia species revealed by chromosome-level genomes.</title>
        <authorList>
            <person name="Xu L."/>
            <person name="Tao W."/>
            <person name="Wang D."/>
            <person name="Zhou Q."/>
        </authorList>
    </citation>
    <scope>NUCLEOTIDE SEQUENCE [LARGE SCALE GENOMIC DNA]</scope>
    <source>
        <strain evidence="10">Israel</strain>
    </source>
</reference>
<dbReference type="SUPFAM" id="SSF52949">
    <property type="entry name" value="Macro domain-like"/>
    <property type="match status" value="2"/>
</dbReference>
<dbReference type="Gene3D" id="3.90.228.10">
    <property type="match status" value="1"/>
</dbReference>
<dbReference type="InterPro" id="IPR012317">
    <property type="entry name" value="Poly(ADP-ribose)pol_cat_dom"/>
</dbReference>
<dbReference type="GO" id="GO:0003714">
    <property type="term" value="F:transcription corepressor activity"/>
    <property type="evidence" value="ECO:0007669"/>
    <property type="project" value="TreeGrafter"/>
</dbReference>
<dbReference type="SUPFAM" id="SSF56399">
    <property type="entry name" value="ADP-ribosylation"/>
    <property type="match status" value="1"/>
</dbReference>
<dbReference type="GO" id="GO:0010629">
    <property type="term" value="P:negative regulation of gene expression"/>
    <property type="evidence" value="ECO:0007669"/>
    <property type="project" value="TreeGrafter"/>
</dbReference>
<reference evidence="9" key="2">
    <citation type="submission" date="2025-08" db="UniProtKB">
        <authorList>
            <consortium name="Ensembl"/>
        </authorList>
    </citation>
    <scope>IDENTIFICATION</scope>
</reference>
<comment type="subcellular location">
    <subcellularLocation>
        <location evidence="1">Nucleus</location>
    </subcellularLocation>
</comment>
<dbReference type="GO" id="GO:0005634">
    <property type="term" value="C:nucleus"/>
    <property type="evidence" value="ECO:0007669"/>
    <property type="project" value="UniProtKB-SubCell"/>
</dbReference>
<feature type="domain" description="Macro" evidence="8">
    <location>
        <begin position="84"/>
        <end position="269"/>
    </location>
</feature>
<keyword evidence="3" id="KW-0808">Transferase</keyword>